<accession>A0A9D1GQ81</accession>
<evidence type="ECO:0000313" key="2">
    <source>
        <dbReference type="EMBL" id="HIT47645.1"/>
    </source>
</evidence>
<keyword evidence="1" id="KW-1133">Transmembrane helix</keyword>
<keyword evidence="1" id="KW-0472">Membrane</keyword>
<dbReference type="Proteomes" id="UP000886881">
    <property type="component" value="Unassembled WGS sequence"/>
</dbReference>
<proteinExistence type="predicted"/>
<keyword evidence="1" id="KW-0812">Transmembrane</keyword>
<organism evidence="2 3">
    <name type="scientific">Candidatus Cryptobacteroides merdipullorum</name>
    <dbReference type="NCBI Taxonomy" id="2840771"/>
    <lineage>
        <taxon>Bacteria</taxon>
        <taxon>Pseudomonadati</taxon>
        <taxon>Bacteroidota</taxon>
        <taxon>Bacteroidia</taxon>
        <taxon>Bacteroidales</taxon>
        <taxon>Candidatus Cryptobacteroides</taxon>
    </lineage>
</organism>
<protein>
    <submittedName>
        <fullName evidence="2">Uncharacterized protein</fullName>
    </submittedName>
</protein>
<comment type="caution">
    <text evidence="2">The sequence shown here is derived from an EMBL/GenBank/DDBJ whole genome shotgun (WGS) entry which is preliminary data.</text>
</comment>
<dbReference type="EMBL" id="DVLC01000132">
    <property type="protein sequence ID" value="HIT47645.1"/>
    <property type="molecule type" value="Genomic_DNA"/>
</dbReference>
<dbReference type="AlphaFoldDB" id="A0A9D1GQ81"/>
<sequence length="274" mass="31243">MTQDKKRHIENLKKEVIRKFGRTVEAAADFDTLSMAIQQSISETISSSTLKRVFGYVKYDAEPSATTLSILSRYVGYAGWSDFCRDFRPSEADGGTLHSRISKQKKLILFLAAASIVLTIVCILLSTRLGSLMSAYRNAVPRGTGTVIHDTILPGASPAMTQTEIDEAKYQEIRSECIMRVKHMTDSVMAMRNELPLYRYVEKCDSAYFRIAFDYMKPYINRRISETFPNNDTLRTIHNNALFIECRDLAMVLMTHLTAEERRQAYEDKFGQTK</sequence>
<name>A0A9D1GQ81_9BACT</name>
<evidence type="ECO:0000256" key="1">
    <source>
        <dbReference type="SAM" id="Phobius"/>
    </source>
</evidence>
<reference evidence="2" key="2">
    <citation type="journal article" date="2021" name="PeerJ">
        <title>Extensive microbial diversity within the chicken gut microbiome revealed by metagenomics and culture.</title>
        <authorList>
            <person name="Gilroy R."/>
            <person name="Ravi A."/>
            <person name="Getino M."/>
            <person name="Pursley I."/>
            <person name="Horton D.L."/>
            <person name="Alikhan N.F."/>
            <person name="Baker D."/>
            <person name="Gharbi K."/>
            <person name="Hall N."/>
            <person name="Watson M."/>
            <person name="Adriaenssens E.M."/>
            <person name="Foster-Nyarko E."/>
            <person name="Jarju S."/>
            <person name="Secka A."/>
            <person name="Antonio M."/>
            <person name="Oren A."/>
            <person name="Chaudhuri R.R."/>
            <person name="La Ragione R."/>
            <person name="Hildebrand F."/>
            <person name="Pallen M.J."/>
        </authorList>
    </citation>
    <scope>NUCLEOTIDE SEQUENCE</scope>
    <source>
        <strain evidence="2">ChiHecec2B26-709</strain>
    </source>
</reference>
<reference evidence="2" key="1">
    <citation type="submission" date="2020-10" db="EMBL/GenBank/DDBJ databases">
        <authorList>
            <person name="Gilroy R."/>
        </authorList>
    </citation>
    <scope>NUCLEOTIDE SEQUENCE</scope>
    <source>
        <strain evidence="2">ChiHecec2B26-709</strain>
    </source>
</reference>
<evidence type="ECO:0000313" key="3">
    <source>
        <dbReference type="Proteomes" id="UP000886881"/>
    </source>
</evidence>
<gene>
    <name evidence="2" type="ORF">IAC35_07300</name>
</gene>
<feature type="transmembrane region" description="Helical" evidence="1">
    <location>
        <begin position="107"/>
        <end position="127"/>
    </location>
</feature>